<dbReference type="GO" id="GO:0003677">
    <property type="term" value="F:DNA binding"/>
    <property type="evidence" value="ECO:0007669"/>
    <property type="project" value="UniProtKB-KW"/>
</dbReference>
<comment type="caution">
    <text evidence="5">The sequence shown here is derived from an EMBL/GenBank/DDBJ whole genome shotgun (WGS) entry which is preliminary data.</text>
</comment>
<evidence type="ECO:0000256" key="1">
    <source>
        <dbReference type="ARBA" id="ARBA00023015"/>
    </source>
</evidence>
<keyword evidence="3" id="KW-0804">Transcription</keyword>
<dbReference type="InterPro" id="IPR036390">
    <property type="entry name" value="WH_DNA-bd_sf"/>
</dbReference>
<organism evidence="5 6">
    <name type="scientific">Sphingobium fluviale</name>
    <dbReference type="NCBI Taxonomy" id="2506423"/>
    <lineage>
        <taxon>Bacteria</taxon>
        <taxon>Pseudomonadati</taxon>
        <taxon>Pseudomonadota</taxon>
        <taxon>Alphaproteobacteria</taxon>
        <taxon>Sphingomonadales</taxon>
        <taxon>Sphingomonadaceae</taxon>
        <taxon>Sphingobium</taxon>
    </lineage>
</organism>
<feature type="domain" description="HTH gntR-type" evidence="4">
    <location>
        <begin position="15"/>
        <end position="82"/>
    </location>
</feature>
<proteinExistence type="predicted"/>
<dbReference type="SUPFAM" id="SSF46785">
    <property type="entry name" value="Winged helix' DNA-binding domain"/>
    <property type="match status" value="1"/>
</dbReference>
<dbReference type="OrthoDB" id="9810548at2"/>
<dbReference type="Proteomes" id="UP000290958">
    <property type="component" value="Unassembled WGS sequence"/>
</dbReference>
<keyword evidence="1" id="KW-0805">Transcription regulation</keyword>
<dbReference type="SMART" id="SM00345">
    <property type="entry name" value="HTH_GNTR"/>
    <property type="match status" value="1"/>
</dbReference>
<keyword evidence="2" id="KW-0238">DNA-binding</keyword>
<dbReference type="Pfam" id="PF00392">
    <property type="entry name" value="GntR"/>
    <property type="match status" value="1"/>
</dbReference>
<dbReference type="PRINTS" id="PR00035">
    <property type="entry name" value="HTHGNTR"/>
</dbReference>
<dbReference type="PANTHER" id="PTHR43537:SF24">
    <property type="entry name" value="GLUCONATE OPERON TRANSCRIPTIONAL REPRESSOR"/>
    <property type="match status" value="1"/>
</dbReference>
<dbReference type="Gene3D" id="1.10.10.10">
    <property type="entry name" value="Winged helix-like DNA-binding domain superfamily/Winged helix DNA-binding domain"/>
    <property type="match status" value="1"/>
</dbReference>
<protein>
    <submittedName>
        <fullName evidence="5">GntR family transcriptional regulator</fullName>
    </submittedName>
</protein>
<evidence type="ECO:0000313" key="6">
    <source>
        <dbReference type="Proteomes" id="UP000290958"/>
    </source>
</evidence>
<evidence type="ECO:0000256" key="2">
    <source>
        <dbReference type="ARBA" id="ARBA00023125"/>
    </source>
</evidence>
<accession>A0A4V1N3B9</accession>
<reference evidence="6" key="1">
    <citation type="submission" date="2019-01" db="EMBL/GenBank/DDBJ databases">
        <title>Cytophagaceae bacterium strain CAR-16.</title>
        <authorList>
            <person name="Chen W.-M."/>
        </authorList>
    </citation>
    <scope>NUCLEOTIDE SEQUENCE [LARGE SCALE GENOMIC DNA]</scope>
    <source>
        <strain evidence="6">CHR27</strain>
    </source>
</reference>
<dbReference type="InterPro" id="IPR000524">
    <property type="entry name" value="Tscrpt_reg_HTH_GntR"/>
</dbReference>
<gene>
    <name evidence="5" type="ORF">EQG66_11400</name>
</gene>
<dbReference type="PROSITE" id="PS50949">
    <property type="entry name" value="HTH_GNTR"/>
    <property type="match status" value="1"/>
</dbReference>
<name>A0A4V1N3B9_9SPHN</name>
<evidence type="ECO:0000313" key="5">
    <source>
        <dbReference type="EMBL" id="RXR27688.1"/>
    </source>
</evidence>
<sequence length="289" mass="31519">MHMDTLNTSASVGSRDSSMAVYRRIRKMIFAGKLGAGEALSQVQLAQEFDTSRGPVREALRMLQREGLIEAEANQRVRIVSFSASDLEQLCAMLALNAAMAIRMGEGRFTAADVATIERAIDRIETLGAGTGDNDGRAMGIDERRRIAFRRLLTVLCRHSGAHVKQLINDILDRLAVVRQLYTLSGSSPPYPLANRFPELREAALRQDAVAMAQIIVDKIAEISRKAVIFLADHYRPDMLDTYVVGARAAVAGELSAASPNGAMEGYDTMTIKVRALPGSRLECVVTPS</sequence>
<dbReference type="PANTHER" id="PTHR43537">
    <property type="entry name" value="TRANSCRIPTIONAL REGULATOR, GNTR FAMILY"/>
    <property type="match status" value="1"/>
</dbReference>
<evidence type="ECO:0000256" key="3">
    <source>
        <dbReference type="ARBA" id="ARBA00023163"/>
    </source>
</evidence>
<evidence type="ECO:0000259" key="4">
    <source>
        <dbReference type="PROSITE" id="PS50949"/>
    </source>
</evidence>
<keyword evidence="6" id="KW-1185">Reference proteome</keyword>
<dbReference type="AlphaFoldDB" id="A0A4V1N3B9"/>
<dbReference type="InterPro" id="IPR036388">
    <property type="entry name" value="WH-like_DNA-bd_sf"/>
</dbReference>
<dbReference type="GO" id="GO:0003700">
    <property type="term" value="F:DNA-binding transcription factor activity"/>
    <property type="evidence" value="ECO:0007669"/>
    <property type="project" value="InterPro"/>
</dbReference>
<dbReference type="CDD" id="cd07377">
    <property type="entry name" value="WHTH_GntR"/>
    <property type="match status" value="1"/>
</dbReference>
<dbReference type="EMBL" id="SBKP01000011">
    <property type="protein sequence ID" value="RXR27688.1"/>
    <property type="molecule type" value="Genomic_DNA"/>
</dbReference>